<accession>A0ABV5VND5</accession>
<feature type="signal peptide" evidence="1">
    <location>
        <begin position="1"/>
        <end position="34"/>
    </location>
</feature>
<dbReference type="EMBL" id="JBHMAR010000078">
    <property type="protein sequence ID" value="MFB9739212.1"/>
    <property type="molecule type" value="Genomic_DNA"/>
</dbReference>
<feature type="chain" id="PRO_5045455016" description="Secreted protein" evidence="1">
    <location>
        <begin position="35"/>
        <end position="140"/>
    </location>
</feature>
<dbReference type="InterPro" id="IPR006311">
    <property type="entry name" value="TAT_signal"/>
</dbReference>
<protein>
    <recommendedName>
        <fullName evidence="4">Secreted protein</fullName>
    </recommendedName>
</protein>
<evidence type="ECO:0000313" key="2">
    <source>
        <dbReference type="EMBL" id="MFB9739212.1"/>
    </source>
</evidence>
<gene>
    <name evidence="2" type="ORF">ACFFRO_29555</name>
</gene>
<dbReference type="Proteomes" id="UP001589703">
    <property type="component" value="Unassembled WGS sequence"/>
</dbReference>
<keyword evidence="3" id="KW-1185">Reference proteome</keyword>
<dbReference type="RefSeq" id="WP_385860287.1">
    <property type="nucleotide sequence ID" value="NZ_JBHMAR010000078.1"/>
</dbReference>
<comment type="caution">
    <text evidence="2">The sequence shown here is derived from an EMBL/GenBank/DDBJ whole genome shotgun (WGS) entry which is preliminary data.</text>
</comment>
<name>A0ABV5VND5_9ACTN</name>
<dbReference type="PROSITE" id="PS51318">
    <property type="entry name" value="TAT"/>
    <property type="match status" value="1"/>
</dbReference>
<evidence type="ECO:0008006" key="4">
    <source>
        <dbReference type="Google" id="ProtNLM"/>
    </source>
</evidence>
<proteinExistence type="predicted"/>
<evidence type="ECO:0000256" key="1">
    <source>
        <dbReference type="SAM" id="SignalP"/>
    </source>
</evidence>
<organism evidence="2 3">
    <name type="scientific">Streptomyces thermocoprophilus</name>
    <dbReference type="NCBI Taxonomy" id="78356"/>
    <lineage>
        <taxon>Bacteria</taxon>
        <taxon>Bacillati</taxon>
        <taxon>Actinomycetota</taxon>
        <taxon>Actinomycetes</taxon>
        <taxon>Kitasatosporales</taxon>
        <taxon>Streptomycetaceae</taxon>
        <taxon>Streptomyces</taxon>
    </lineage>
</organism>
<sequence>MTGSTMTRAGKRTMIIGTAAAAAAVGVLAVPAQASSWTSYLSNAGSDFESRRWTDNGGSTTIKFTSCHRDGTQAVSVMLRKDTFGPDPKYANASFTNCFNPGATSTGNWGDHGSGDYYFVIDYGTNMYAPVSVSSLTVYY</sequence>
<evidence type="ECO:0000313" key="3">
    <source>
        <dbReference type="Proteomes" id="UP001589703"/>
    </source>
</evidence>
<reference evidence="2 3" key="1">
    <citation type="submission" date="2024-09" db="EMBL/GenBank/DDBJ databases">
        <authorList>
            <person name="Sun Q."/>
            <person name="Mori K."/>
        </authorList>
    </citation>
    <scope>NUCLEOTIDE SEQUENCE [LARGE SCALE GENOMIC DNA]</scope>
    <source>
        <strain evidence="2 3">JCM 10918</strain>
    </source>
</reference>
<keyword evidence="1" id="KW-0732">Signal</keyword>